<comment type="cofactor">
    <cofactor evidence="1">
        <name>pyridoxal 5'-phosphate</name>
        <dbReference type="ChEBI" id="CHEBI:597326"/>
    </cofactor>
</comment>
<keyword evidence="2" id="KW-0032">Aminotransferase</keyword>
<dbReference type="InterPro" id="IPR004839">
    <property type="entry name" value="Aminotransferase_I/II_large"/>
</dbReference>
<dbReference type="InterPro" id="IPR015422">
    <property type="entry name" value="PyrdxlP-dep_Trfase_small"/>
</dbReference>
<dbReference type="SUPFAM" id="SSF53383">
    <property type="entry name" value="PLP-dependent transferases"/>
    <property type="match status" value="1"/>
</dbReference>
<keyword evidence="4" id="KW-0663">Pyridoxal phosphate</keyword>
<name>A0A1X7MW92_9HYPH</name>
<organism evidence="6 7">
    <name type="scientific">Mesorhizobium australicum</name>
    <dbReference type="NCBI Taxonomy" id="536018"/>
    <lineage>
        <taxon>Bacteria</taxon>
        <taxon>Pseudomonadati</taxon>
        <taxon>Pseudomonadota</taxon>
        <taxon>Alphaproteobacteria</taxon>
        <taxon>Hyphomicrobiales</taxon>
        <taxon>Phyllobacteriaceae</taxon>
        <taxon>Mesorhizobium</taxon>
    </lineage>
</organism>
<dbReference type="Gene3D" id="3.90.1150.10">
    <property type="entry name" value="Aspartate Aminotransferase, domain 1"/>
    <property type="match status" value="1"/>
</dbReference>
<dbReference type="InterPro" id="IPR050859">
    <property type="entry name" value="Class-I_PLP-dep_aminotransf"/>
</dbReference>
<dbReference type="InterPro" id="IPR015421">
    <property type="entry name" value="PyrdxlP-dep_Trfase_major"/>
</dbReference>
<keyword evidence="7" id="KW-1185">Reference proteome</keyword>
<dbReference type="GO" id="GO:1901605">
    <property type="term" value="P:alpha-amino acid metabolic process"/>
    <property type="evidence" value="ECO:0007669"/>
    <property type="project" value="TreeGrafter"/>
</dbReference>
<evidence type="ECO:0000313" key="6">
    <source>
        <dbReference type="EMBL" id="SMH28214.1"/>
    </source>
</evidence>
<gene>
    <name evidence="6" type="ORF">SAMN02982922_0744</name>
</gene>
<feature type="domain" description="Aminotransferase class I/classII large" evidence="5">
    <location>
        <begin position="67"/>
        <end position="383"/>
    </location>
</feature>
<evidence type="ECO:0000256" key="4">
    <source>
        <dbReference type="ARBA" id="ARBA00022898"/>
    </source>
</evidence>
<keyword evidence="3" id="KW-0808">Transferase</keyword>
<dbReference type="OrthoDB" id="9804020at2"/>
<sequence length="411" mass="44307">MDSVQNPDTALFRFGGGLPDPLPIWTGLPRYNFVGGHNDPDNIPVGELADAAARALRAHARHLAIYNLGTGPFGFEGLRDGIAVRLAKRGMKVGRDRVFVTSGSGQGLDLVNAALLEPGDAVILEELTYSGALNKVRKLGAQVAGAPLDSHGLDVYRLGQMLDTMVRQGVRPKYIYTIPTVQNPTGSILSEDRRRRLVELARHYHVPIFEDECYAELAFTEAPPALAALAPDAVIHIGSFSKTLAPALRLGYIVAEPHVLRRIGALKSDGGTGAIDQMVAAEYLATGYSGHVETLVAALRRKLAVMVEAIEREFGTAVEIVHPEGGIFIWLRFPDDLDVRRLIAPAARRGVVFNPGPEWACDPEKAKNVMRLCFALPGEDDIRAGVAELAAACHEVAGYPERSGNMARSTA</sequence>
<dbReference type="Proteomes" id="UP000193083">
    <property type="component" value="Unassembled WGS sequence"/>
</dbReference>
<protein>
    <submittedName>
        <fullName evidence="6">2-aminoadipate transaminase</fullName>
    </submittedName>
</protein>
<dbReference type="Gene3D" id="3.40.640.10">
    <property type="entry name" value="Type I PLP-dependent aspartate aminotransferase-like (Major domain)"/>
    <property type="match status" value="1"/>
</dbReference>
<dbReference type="EMBL" id="FXBL01000004">
    <property type="protein sequence ID" value="SMH28214.1"/>
    <property type="molecule type" value="Genomic_DNA"/>
</dbReference>
<reference evidence="6 7" key="1">
    <citation type="submission" date="2017-04" db="EMBL/GenBank/DDBJ databases">
        <authorList>
            <person name="Afonso C.L."/>
            <person name="Miller P.J."/>
            <person name="Scott M.A."/>
            <person name="Spackman E."/>
            <person name="Goraichik I."/>
            <person name="Dimitrov K.M."/>
            <person name="Suarez D.L."/>
            <person name="Swayne D.E."/>
        </authorList>
    </citation>
    <scope>NUCLEOTIDE SEQUENCE [LARGE SCALE GENOMIC DNA]</scope>
    <source>
        <strain evidence="6 7">B5P</strain>
    </source>
</reference>
<dbReference type="RefSeq" id="WP_085462909.1">
    <property type="nucleotide sequence ID" value="NZ_FXBL01000004.1"/>
</dbReference>
<dbReference type="CDD" id="cd00609">
    <property type="entry name" value="AAT_like"/>
    <property type="match status" value="1"/>
</dbReference>
<dbReference type="AlphaFoldDB" id="A0A1X7MW92"/>
<evidence type="ECO:0000313" key="7">
    <source>
        <dbReference type="Proteomes" id="UP000193083"/>
    </source>
</evidence>
<evidence type="ECO:0000259" key="5">
    <source>
        <dbReference type="Pfam" id="PF00155"/>
    </source>
</evidence>
<evidence type="ECO:0000256" key="1">
    <source>
        <dbReference type="ARBA" id="ARBA00001933"/>
    </source>
</evidence>
<dbReference type="PANTHER" id="PTHR42790">
    <property type="entry name" value="AMINOTRANSFERASE"/>
    <property type="match status" value="1"/>
</dbReference>
<dbReference type="Pfam" id="PF00155">
    <property type="entry name" value="Aminotran_1_2"/>
    <property type="match status" value="1"/>
</dbReference>
<evidence type="ECO:0000256" key="3">
    <source>
        <dbReference type="ARBA" id="ARBA00022679"/>
    </source>
</evidence>
<proteinExistence type="predicted"/>
<dbReference type="GO" id="GO:0008483">
    <property type="term" value="F:transaminase activity"/>
    <property type="evidence" value="ECO:0007669"/>
    <property type="project" value="UniProtKB-KW"/>
</dbReference>
<evidence type="ECO:0000256" key="2">
    <source>
        <dbReference type="ARBA" id="ARBA00022576"/>
    </source>
</evidence>
<accession>A0A1X7MW92</accession>
<dbReference type="GO" id="GO:0030170">
    <property type="term" value="F:pyridoxal phosphate binding"/>
    <property type="evidence" value="ECO:0007669"/>
    <property type="project" value="InterPro"/>
</dbReference>
<dbReference type="PANTHER" id="PTHR42790:SF19">
    <property type="entry name" value="KYNURENINE_ALPHA-AMINOADIPATE AMINOTRANSFERASE, MITOCHONDRIAL"/>
    <property type="match status" value="1"/>
</dbReference>
<dbReference type="InterPro" id="IPR015424">
    <property type="entry name" value="PyrdxlP-dep_Trfase"/>
</dbReference>